<reference evidence="10" key="1">
    <citation type="submission" date="2012-11" db="EMBL/GenBank/DDBJ databases">
        <authorList>
            <person name="Lucero-Rivera Y.E."/>
            <person name="Tovar-Ramirez D."/>
        </authorList>
    </citation>
    <scope>NUCLEOTIDE SEQUENCE [LARGE SCALE GENOMIC DNA]</scope>
    <source>
        <strain evidence="10">Araruama</strain>
    </source>
</reference>
<dbReference type="PANTHER" id="PTHR10464:SF4">
    <property type="entry name" value="UREA TRANSPORTER"/>
    <property type="match status" value="1"/>
</dbReference>
<evidence type="ECO:0000313" key="9">
    <source>
        <dbReference type="EMBL" id="ETR67862.1"/>
    </source>
</evidence>
<organism evidence="9 10">
    <name type="scientific">Candidatus Magnetoglobus multicellularis str. Araruama</name>
    <dbReference type="NCBI Taxonomy" id="890399"/>
    <lineage>
        <taxon>Bacteria</taxon>
        <taxon>Pseudomonadati</taxon>
        <taxon>Thermodesulfobacteriota</taxon>
        <taxon>Desulfobacteria</taxon>
        <taxon>Desulfobacterales</taxon>
        <taxon>Desulfobacteraceae</taxon>
        <taxon>Candidatus Magnetoglobus</taxon>
    </lineage>
</organism>
<accession>A0A1V1NZ11</accession>
<feature type="domain" description="M23ase beta-sheet core" evidence="8">
    <location>
        <begin position="390"/>
        <end position="480"/>
    </location>
</feature>
<dbReference type="InterPro" id="IPR004937">
    <property type="entry name" value="Urea_transporter"/>
</dbReference>
<dbReference type="Gene3D" id="1.10.3430.10">
    <property type="entry name" value="Ammonium transporter AmtB like domains"/>
    <property type="match status" value="1"/>
</dbReference>
<evidence type="ECO:0000256" key="5">
    <source>
        <dbReference type="ARBA" id="ARBA00022989"/>
    </source>
</evidence>
<feature type="transmembrane region" description="Helical" evidence="7">
    <location>
        <begin position="228"/>
        <end position="250"/>
    </location>
</feature>
<name>A0A1V1NZ11_9BACT</name>
<feature type="transmembrane region" description="Helical" evidence="7">
    <location>
        <begin position="99"/>
        <end position="120"/>
    </location>
</feature>
<comment type="subcellular location">
    <subcellularLocation>
        <location evidence="1">Cell membrane</location>
        <topology evidence="1">Multi-pass membrane protein</topology>
    </subcellularLocation>
</comment>
<dbReference type="InterPro" id="IPR016047">
    <property type="entry name" value="M23ase_b-sheet_dom"/>
</dbReference>
<feature type="transmembrane region" description="Helical" evidence="7">
    <location>
        <begin position="190"/>
        <end position="221"/>
    </location>
</feature>
<comment type="similarity">
    <text evidence="2">Belongs to the urea transporter family.</text>
</comment>
<dbReference type="Proteomes" id="UP000189670">
    <property type="component" value="Unassembled WGS sequence"/>
</dbReference>
<dbReference type="InterPro" id="IPR011055">
    <property type="entry name" value="Dup_hybrid_motif"/>
</dbReference>
<feature type="transmembrane region" description="Helical" evidence="7">
    <location>
        <begin position="256"/>
        <end position="277"/>
    </location>
</feature>
<dbReference type="CDD" id="cd12797">
    <property type="entry name" value="M23_peptidase"/>
    <property type="match status" value="1"/>
</dbReference>
<feature type="transmembrane region" description="Helical" evidence="7">
    <location>
        <begin position="126"/>
        <end position="143"/>
    </location>
</feature>
<protein>
    <submittedName>
        <fullName evidence="9">UreA transporter</fullName>
    </submittedName>
</protein>
<evidence type="ECO:0000256" key="7">
    <source>
        <dbReference type="SAM" id="Phobius"/>
    </source>
</evidence>
<evidence type="ECO:0000313" key="10">
    <source>
        <dbReference type="Proteomes" id="UP000189670"/>
    </source>
</evidence>
<dbReference type="EMBL" id="ATBP01001182">
    <property type="protein sequence ID" value="ETR67862.1"/>
    <property type="molecule type" value="Genomic_DNA"/>
</dbReference>
<evidence type="ECO:0000256" key="6">
    <source>
        <dbReference type="ARBA" id="ARBA00023136"/>
    </source>
</evidence>
<evidence type="ECO:0000256" key="4">
    <source>
        <dbReference type="ARBA" id="ARBA00022692"/>
    </source>
</evidence>
<dbReference type="AlphaFoldDB" id="A0A1V1NZ11"/>
<sequence length="680" mass="78226">MTKITRYKKITIQLINNLLFSYSMLLFMRNKWVGLVLFLITLLNPNLAFSGVISWMTTLLFARAIGIRQQNLVHSIYTYNSLIVGFSIGFLFKISVLSVLLTVGTSVLTVMLSYALYSYLTLQMRLPVLNIPFFLVSTIIYLASVRYSSLFVDSFYAFEGLNIQQLPMFLQGLFKTTGNLLFMPYDLPGILILIALLCNSLISCSLLIVSYYTGVCCLALLKGSFTHAFYNLSAFNFILIGIALGGIFLIPSRRSYFLSITGVFVSVFILDAASVVWSMFRIPVFTLPFNVVVLLFIYVLRQIGYPYMNDYVQDVPEKSLTFYLNYSLRFDRITPQPYLPFLGIWTVYQSFDDQWTHQGNWKYAYDFVITDDQGNTFCKHGDQLSDYYCYGKPILSPVEGTIVDVFADLKDCPIGEVDKNHNWGNYIIIYAIFGYYIELSHFQEKSIKVKMGDKVKPGTVLGNCGNSGYSPQPHIHMQVQYWPNIGSVTSPFYFSNCIDQNKSICKYDVLTKGTQIEPLTFSRKRNQILNFILDDTFSFNFCMNNDYSEPIQMTVRMDIDGSYFFQIDNTHDRLYFGIEQHQFICYRLTGKKYSPLSYIFASIPILPITIQRNIKWTSILPGNILGPVRHMQTLIQSFDHRFNQIKGEYALTDDNKCVSGKIQFNRQEIQTQLIFHKLKG</sequence>
<keyword evidence="4 7" id="KW-0812">Transmembrane</keyword>
<keyword evidence="3" id="KW-1003">Cell membrane</keyword>
<dbReference type="Gene3D" id="2.70.70.10">
    <property type="entry name" value="Glucose Permease (Domain IIA)"/>
    <property type="match status" value="1"/>
</dbReference>
<proteinExistence type="inferred from homology"/>
<evidence type="ECO:0000256" key="1">
    <source>
        <dbReference type="ARBA" id="ARBA00004651"/>
    </source>
</evidence>
<dbReference type="InterPro" id="IPR029020">
    <property type="entry name" value="Ammonium/urea_transptr"/>
</dbReference>
<keyword evidence="6 7" id="KW-0472">Membrane</keyword>
<comment type="caution">
    <text evidence="9">The sequence shown here is derived from an EMBL/GenBank/DDBJ whole genome shotgun (WGS) entry which is preliminary data.</text>
</comment>
<keyword evidence="5 7" id="KW-1133">Transmembrane helix</keyword>
<evidence type="ECO:0000256" key="2">
    <source>
        <dbReference type="ARBA" id="ARBA00005914"/>
    </source>
</evidence>
<feature type="transmembrane region" description="Helical" evidence="7">
    <location>
        <begin position="284"/>
        <end position="300"/>
    </location>
</feature>
<dbReference type="SUPFAM" id="SSF51261">
    <property type="entry name" value="Duplicated hybrid motif"/>
    <property type="match status" value="1"/>
</dbReference>
<dbReference type="Pfam" id="PF03253">
    <property type="entry name" value="UT"/>
    <property type="match status" value="1"/>
</dbReference>
<dbReference type="PANTHER" id="PTHR10464">
    <property type="entry name" value="UREA TRANSPORTER"/>
    <property type="match status" value="1"/>
</dbReference>
<gene>
    <name evidence="9" type="ORF">OMM_11136</name>
</gene>
<evidence type="ECO:0000259" key="8">
    <source>
        <dbReference type="Pfam" id="PF01551"/>
    </source>
</evidence>
<evidence type="ECO:0000256" key="3">
    <source>
        <dbReference type="ARBA" id="ARBA00022475"/>
    </source>
</evidence>
<dbReference type="GO" id="GO:0015204">
    <property type="term" value="F:urea transmembrane transporter activity"/>
    <property type="evidence" value="ECO:0007669"/>
    <property type="project" value="InterPro"/>
</dbReference>
<dbReference type="Pfam" id="PF01551">
    <property type="entry name" value="Peptidase_M23"/>
    <property type="match status" value="1"/>
</dbReference>
<feature type="non-terminal residue" evidence="9">
    <location>
        <position position="680"/>
    </location>
</feature>
<dbReference type="GO" id="GO:0005886">
    <property type="term" value="C:plasma membrane"/>
    <property type="evidence" value="ECO:0007669"/>
    <property type="project" value="UniProtKB-SubCell"/>
</dbReference>